<keyword evidence="6" id="KW-0175">Coiled coil</keyword>
<dbReference type="AlphaFoldDB" id="A0A9P4NB60"/>
<comment type="subcellular location">
    <subcellularLocation>
        <location evidence="1">Nucleus</location>
    </subcellularLocation>
</comment>
<dbReference type="GO" id="GO:0005634">
    <property type="term" value="C:nucleus"/>
    <property type="evidence" value="ECO:0007669"/>
    <property type="project" value="UniProtKB-SubCell"/>
</dbReference>
<evidence type="ECO:0000256" key="5">
    <source>
        <dbReference type="ARBA" id="ARBA00023242"/>
    </source>
</evidence>
<evidence type="ECO:0000256" key="3">
    <source>
        <dbReference type="ARBA" id="ARBA00022737"/>
    </source>
</evidence>
<keyword evidence="9" id="KW-1185">Reference proteome</keyword>
<dbReference type="EMBL" id="ML986580">
    <property type="protein sequence ID" value="KAF2270004.1"/>
    <property type="molecule type" value="Genomic_DNA"/>
</dbReference>
<evidence type="ECO:0000313" key="8">
    <source>
        <dbReference type="EMBL" id="KAF2270004.1"/>
    </source>
</evidence>
<evidence type="ECO:0000313" key="9">
    <source>
        <dbReference type="Proteomes" id="UP000800093"/>
    </source>
</evidence>
<dbReference type="PANTHER" id="PTHR15263">
    <property type="entry name" value="I-KAPPA-B-LIKE PROTEIN IKBL"/>
    <property type="match status" value="1"/>
</dbReference>
<feature type="coiled-coil region" evidence="6">
    <location>
        <begin position="189"/>
        <end position="237"/>
    </location>
</feature>
<name>A0A9P4NB60_9PLEO</name>
<proteinExistence type="predicted"/>
<dbReference type="Proteomes" id="UP000800093">
    <property type="component" value="Unassembled WGS sequence"/>
</dbReference>
<sequence length="358" mass="42475">MDGAAGHHLATDDGYIGSKASKFRMKSGSSSRKLKRCHLDEEDEEYEGNRSSKRHRQDDRRRSHREPRERKHHRRHKDSNRTMSDHTFAAWSGEYANPNHRYRESIYDSLGDEGQPSFGGQGIDSDAAFRESLFDALADDEGAIYWEGVYGQPIHIYPDTKAGPNGELEQMSEEEYAEYVRRKMWEKSHQHLLEERKARAKEIEEQKNQNRKMDEETMKLEAEREAVRRRMQESIRRGEERKKAREINAAWTKYLKKWEELRENHHLDQEARSKVPELIPWPVLSGKMKHVSKAEIEYFFENSIAWKEDAVALLKVERVRWHPDKMQQRFGQHIDENTMKAVTAVFQVVDRLWNERRK</sequence>
<organism evidence="8 9">
    <name type="scientific">Lojkania enalia</name>
    <dbReference type="NCBI Taxonomy" id="147567"/>
    <lineage>
        <taxon>Eukaryota</taxon>
        <taxon>Fungi</taxon>
        <taxon>Dikarya</taxon>
        <taxon>Ascomycota</taxon>
        <taxon>Pezizomycotina</taxon>
        <taxon>Dothideomycetes</taxon>
        <taxon>Pleosporomycetidae</taxon>
        <taxon>Pleosporales</taxon>
        <taxon>Pleosporales incertae sedis</taxon>
        <taxon>Lojkania</taxon>
    </lineage>
</organism>
<evidence type="ECO:0000256" key="1">
    <source>
        <dbReference type="ARBA" id="ARBA00004123"/>
    </source>
</evidence>
<protein>
    <recommendedName>
        <fullName evidence="10">NF-kappa-B inhibitor-like protein 1</fullName>
    </recommendedName>
</protein>
<evidence type="ECO:0000256" key="4">
    <source>
        <dbReference type="ARBA" id="ARBA00023043"/>
    </source>
</evidence>
<gene>
    <name evidence="8" type="ORF">CC78DRAFT_557446</name>
</gene>
<accession>A0A9P4NB60</accession>
<keyword evidence="3" id="KW-0677">Repeat</keyword>
<evidence type="ECO:0000256" key="7">
    <source>
        <dbReference type="SAM" id="MobiDB-lite"/>
    </source>
</evidence>
<feature type="region of interest" description="Disordered" evidence="7">
    <location>
        <begin position="1"/>
        <end position="85"/>
    </location>
</feature>
<dbReference type="PANTHER" id="PTHR15263:SF1">
    <property type="entry name" value="NF-KAPPA-B INHIBITOR-LIKE PROTEIN 1"/>
    <property type="match status" value="1"/>
</dbReference>
<keyword evidence="4" id="KW-0040">ANK repeat</keyword>
<dbReference type="GO" id="GO:0043124">
    <property type="term" value="P:negative regulation of canonical NF-kappaB signal transduction"/>
    <property type="evidence" value="ECO:0007669"/>
    <property type="project" value="InterPro"/>
</dbReference>
<evidence type="ECO:0000256" key="2">
    <source>
        <dbReference type="ARBA" id="ARBA00022553"/>
    </source>
</evidence>
<evidence type="ECO:0008006" key="10">
    <source>
        <dbReference type="Google" id="ProtNLM"/>
    </source>
</evidence>
<evidence type="ECO:0000256" key="6">
    <source>
        <dbReference type="SAM" id="Coils"/>
    </source>
</evidence>
<comment type="caution">
    <text evidence="8">The sequence shown here is derived from an EMBL/GenBank/DDBJ whole genome shotgun (WGS) entry which is preliminary data.</text>
</comment>
<feature type="compositionally biased region" description="Basic and acidic residues" evidence="7">
    <location>
        <begin position="56"/>
        <end position="69"/>
    </location>
</feature>
<dbReference type="OrthoDB" id="412109at2759"/>
<keyword evidence="2" id="KW-0597">Phosphoprotein</keyword>
<reference evidence="9" key="1">
    <citation type="journal article" date="2020" name="Stud. Mycol.">
        <title>101 Dothideomycetes genomes: A test case for predicting lifestyles and emergence of pathogens.</title>
        <authorList>
            <person name="Haridas S."/>
            <person name="Albert R."/>
            <person name="Binder M."/>
            <person name="Bloem J."/>
            <person name="LaButti K."/>
            <person name="Salamov A."/>
            <person name="Andreopoulos B."/>
            <person name="Baker S."/>
            <person name="Barry K."/>
            <person name="Bills G."/>
            <person name="Bluhm B."/>
            <person name="Cannon C."/>
            <person name="Castanera R."/>
            <person name="Culley D."/>
            <person name="Daum C."/>
            <person name="Ezra D."/>
            <person name="Gonzalez J."/>
            <person name="Henrissat B."/>
            <person name="Kuo A."/>
            <person name="Liang C."/>
            <person name="Lipzen A."/>
            <person name="Lutzoni F."/>
            <person name="Magnuson J."/>
            <person name="Mondo S."/>
            <person name="Nolan M."/>
            <person name="Ohm R."/>
            <person name="Pangilinan J."/>
            <person name="Park H.-J."/>
            <person name="Ramirez L."/>
            <person name="Alfaro M."/>
            <person name="Sun H."/>
            <person name="Tritt A."/>
            <person name="Yoshinaga Y."/>
            <person name="Zwiers L.-H."/>
            <person name="Turgeon B."/>
            <person name="Goodwin S."/>
            <person name="Spatafora J."/>
            <person name="Crous P."/>
            <person name="Grigoriev I."/>
        </authorList>
    </citation>
    <scope>NUCLEOTIDE SEQUENCE [LARGE SCALE GENOMIC DNA]</scope>
    <source>
        <strain evidence="9">CBS 304.66</strain>
    </source>
</reference>
<dbReference type="InterPro" id="IPR038753">
    <property type="entry name" value="NFKBIL1"/>
</dbReference>
<keyword evidence="5" id="KW-0539">Nucleus</keyword>